<gene>
    <name evidence="2" type="ORF">GR170_00460</name>
</gene>
<dbReference type="InterPro" id="IPR007820">
    <property type="entry name" value="AbrB_fam"/>
</dbReference>
<dbReference type="NCBIfam" id="TIGR03082">
    <property type="entry name" value="Gneg_AbrB_dup"/>
    <property type="match status" value="1"/>
</dbReference>
<dbReference type="PANTHER" id="PTHR38457:SF1">
    <property type="entry name" value="REGULATOR ABRB-RELATED"/>
    <property type="match status" value="1"/>
</dbReference>
<name>A0A6L7FYB9_9RHOB</name>
<dbReference type="Proteomes" id="UP000477911">
    <property type="component" value="Unassembled WGS sequence"/>
</dbReference>
<keyword evidence="1" id="KW-0472">Membrane</keyword>
<dbReference type="EMBL" id="WUMU01000001">
    <property type="protein sequence ID" value="MXN16290.1"/>
    <property type="molecule type" value="Genomic_DNA"/>
</dbReference>
<keyword evidence="1" id="KW-1133">Transmembrane helix</keyword>
<feature type="transmembrane region" description="Helical" evidence="1">
    <location>
        <begin position="12"/>
        <end position="32"/>
    </location>
</feature>
<evidence type="ECO:0000256" key="1">
    <source>
        <dbReference type="SAM" id="Phobius"/>
    </source>
</evidence>
<feature type="transmembrane region" description="Helical" evidence="1">
    <location>
        <begin position="96"/>
        <end position="115"/>
    </location>
</feature>
<dbReference type="GO" id="GO:0010468">
    <property type="term" value="P:regulation of gene expression"/>
    <property type="evidence" value="ECO:0007669"/>
    <property type="project" value="InterPro"/>
</dbReference>
<proteinExistence type="predicted"/>
<dbReference type="Pfam" id="PF05145">
    <property type="entry name" value="AbrB"/>
    <property type="match status" value="1"/>
</dbReference>
<evidence type="ECO:0000313" key="3">
    <source>
        <dbReference type="Proteomes" id="UP000477911"/>
    </source>
</evidence>
<feature type="transmembrane region" description="Helical" evidence="1">
    <location>
        <begin position="278"/>
        <end position="301"/>
    </location>
</feature>
<dbReference type="PIRSF" id="PIRSF038991">
    <property type="entry name" value="Protein_AbrB"/>
    <property type="match status" value="1"/>
</dbReference>
<protein>
    <submittedName>
        <fullName evidence="2">AbrB family transcriptional regulator</fullName>
    </submittedName>
</protein>
<reference evidence="2 3" key="1">
    <citation type="submission" date="2019-12" db="EMBL/GenBank/DDBJ databases">
        <authorList>
            <person name="Li M."/>
        </authorList>
    </citation>
    <scope>NUCLEOTIDE SEQUENCE [LARGE SCALE GENOMIC DNA]</scope>
    <source>
        <strain evidence="2 3">GBMRC 2024</strain>
    </source>
</reference>
<sequence length="366" mass="38806">MTEEIDLKALLRALPIALGLCLLGGIGGYIAHRLHTPLPWMLGSLFLVAIVTILRPQLLPASYAFPETLRRPFIGMIGAAIGARLTLEVLGQMPQYLYSLLALTVFVPLVQLLNYKLFRIVGGYDRPTAYFAGAPGGMIDSLIQGEEAGGDIRILAIQQFLRVIMVVTLLPVGLSIWYGHPVGSAAGVTLNASAPGPLAVPLVFVVALAGIALFQRLHIPASQLIGPMLLAGLLNLTGIVTIEAPGWLINLCQVVVGAGLGCRFAGIRPAMLVRAAGLAVLSTVMMLAIGVAMALGLAPLMHGQHVDVLLISFSPGGVTEMALIALSLNANPAVVTLHHLYRILLTTSSLVFVRKRGWFNAPPRHD</sequence>
<keyword evidence="1" id="KW-0812">Transmembrane</keyword>
<dbReference type="InterPro" id="IPR017516">
    <property type="entry name" value="AbrB_dup"/>
</dbReference>
<dbReference type="AlphaFoldDB" id="A0A6L7FYB9"/>
<accession>A0A6L7FYB9</accession>
<keyword evidence="3" id="KW-1185">Reference proteome</keyword>
<feature type="transmembrane region" description="Helical" evidence="1">
    <location>
        <begin position="160"/>
        <end position="178"/>
    </location>
</feature>
<feature type="transmembrane region" description="Helical" evidence="1">
    <location>
        <begin position="38"/>
        <end position="61"/>
    </location>
</feature>
<evidence type="ECO:0000313" key="2">
    <source>
        <dbReference type="EMBL" id="MXN16290.1"/>
    </source>
</evidence>
<feature type="transmembrane region" description="Helical" evidence="1">
    <location>
        <begin position="198"/>
        <end position="217"/>
    </location>
</feature>
<comment type="caution">
    <text evidence="2">The sequence shown here is derived from an EMBL/GenBank/DDBJ whole genome shotgun (WGS) entry which is preliminary data.</text>
</comment>
<feature type="transmembrane region" description="Helical" evidence="1">
    <location>
        <begin position="248"/>
        <end position="266"/>
    </location>
</feature>
<dbReference type="GO" id="GO:0016020">
    <property type="term" value="C:membrane"/>
    <property type="evidence" value="ECO:0007669"/>
    <property type="project" value="InterPro"/>
</dbReference>
<feature type="transmembrane region" description="Helical" evidence="1">
    <location>
        <begin position="224"/>
        <end position="242"/>
    </location>
</feature>
<organism evidence="2 3">
    <name type="scientific">Pseudooceanicola albus</name>
    <dbReference type="NCBI Taxonomy" id="2692189"/>
    <lineage>
        <taxon>Bacteria</taxon>
        <taxon>Pseudomonadati</taxon>
        <taxon>Pseudomonadota</taxon>
        <taxon>Alphaproteobacteria</taxon>
        <taxon>Rhodobacterales</taxon>
        <taxon>Paracoccaceae</taxon>
        <taxon>Pseudooceanicola</taxon>
    </lineage>
</organism>
<dbReference type="PANTHER" id="PTHR38457">
    <property type="entry name" value="REGULATOR ABRB-RELATED"/>
    <property type="match status" value="1"/>
</dbReference>